<dbReference type="Pfam" id="PF00892">
    <property type="entry name" value="EamA"/>
    <property type="match status" value="1"/>
</dbReference>
<gene>
    <name evidence="3" type="ORF">WSI_00830</name>
</gene>
<organism evidence="3 4">
    <name type="scientific">Candidatus Liberibacter asiaticus str. gxpsy</name>
    <dbReference type="NCBI Taxonomy" id="1174529"/>
    <lineage>
        <taxon>Bacteria</taxon>
        <taxon>Pseudomonadati</taxon>
        <taxon>Pseudomonadota</taxon>
        <taxon>Alphaproteobacteria</taxon>
        <taxon>Hyphomicrobiales</taxon>
        <taxon>Rhizobiaceae</taxon>
        <taxon>Liberibacter</taxon>
    </lineage>
</organism>
<evidence type="ECO:0000313" key="3">
    <source>
        <dbReference type="EMBL" id="AGH16538.1"/>
    </source>
</evidence>
<feature type="transmembrane region" description="Helical" evidence="1">
    <location>
        <begin position="44"/>
        <end position="63"/>
    </location>
</feature>
<feature type="domain" description="EamA" evidence="2">
    <location>
        <begin position="8"/>
        <end position="114"/>
    </location>
</feature>
<accession>A0ABN4AZR1</accession>
<evidence type="ECO:0000259" key="2">
    <source>
        <dbReference type="Pfam" id="PF00892"/>
    </source>
</evidence>
<dbReference type="EMBL" id="CP004005">
    <property type="protein sequence ID" value="AGH16538.1"/>
    <property type="molecule type" value="Genomic_DNA"/>
</dbReference>
<dbReference type="InterPro" id="IPR000620">
    <property type="entry name" value="EamA_dom"/>
</dbReference>
<protein>
    <submittedName>
        <fullName evidence="3">Transmembrane protein</fullName>
    </submittedName>
</protein>
<keyword evidence="4" id="KW-1185">Reference proteome</keyword>
<name>A0ABN4AZR1_LIBAS</name>
<dbReference type="Gene3D" id="1.10.3730.20">
    <property type="match status" value="1"/>
</dbReference>
<evidence type="ECO:0000256" key="1">
    <source>
        <dbReference type="SAM" id="Phobius"/>
    </source>
</evidence>
<dbReference type="InterPro" id="IPR037185">
    <property type="entry name" value="EmrE-like"/>
</dbReference>
<feature type="transmembrane region" description="Helical" evidence="1">
    <location>
        <begin position="70"/>
        <end position="90"/>
    </location>
</feature>
<dbReference type="RefSeq" id="WP_012778517.1">
    <property type="nucleotide sequence ID" value="NC_020549.1"/>
</dbReference>
<dbReference type="Proteomes" id="UP000011820">
    <property type="component" value="Chromosome"/>
</dbReference>
<proteinExistence type="predicted"/>
<dbReference type="GeneID" id="93076538"/>
<keyword evidence="1 3" id="KW-0812">Transmembrane</keyword>
<reference evidence="3 4" key="1">
    <citation type="journal article" date="2013" name="Genome Announc.">
        <title>Complete Genome Sequence of a Chinese Strain of 'Candidatus Liberibacter asiaticus'.</title>
        <authorList>
            <person name="Lin H."/>
            <person name="Han C.S."/>
            <person name="Liu B."/>
            <person name="Lou B."/>
            <person name="Bai X."/>
            <person name="Deng C."/>
            <person name="Civerolo E.L."/>
            <person name="Gupta G."/>
        </authorList>
    </citation>
    <scope>NUCLEOTIDE SEQUENCE [LARGE SCALE GENOMIC DNA]</scope>
    <source>
        <strain evidence="4">gxpsy</strain>
    </source>
</reference>
<evidence type="ECO:0000313" key="4">
    <source>
        <dbReference type="Proteomes" id="UP000011820"/>
    </source>
</evidence>
<keyword evidence="1" id="KW-0472">Membrane</keyword>
<feature type="transmembrane region" description="Helical" evidence="1">
    <location>
        <begin position="96"/>
        <end position="115"/>
    </location>
</feature>
<sequence length="118" mass="13247">MKWIALLANVALGVLSSVFIKMSIIPPEAPPHFADSTRFSDGKLFWLGFFFYAISFFTYIMVVAHFSVRIAQTVVTSAIIIIATCLSSLIWDEPFYWTTAIGIMFVMIGITLISFHTI</sequence>
<keyword evidence="1" id="KW-1133">Transmembrane helix</keyword>
<dbReference type="SUPFAM" id="SSF103481">
    <property type="entry name" value="Multidrug resistance efflux transporter EmrE"/>
    <property type="match status" value="1"/>
</dbReference>